<dbReference type="InterPro" id="IPR051209">
    <property type="entry name" value="FAD-bind_Monooxygenase_sf"/>
</dbReference>
<evidence type="ECO:0000256" key="3">
    <source>
        <dbReference type="ARBA" id="ARBA00022630"/>
    </source>
</evidence>
<feature type="region of interest" description="Disordered" evidence="6">
    <location>
        <begin position="586"/>
        <end position="621"/>
    </location>
</feature>
<dbReference type="RefSeq" id="XP_016635578.1">
    <property type="nucleotide sequence ID" value="XM_016773521.1"/>
</dbReference>
<evidence type="ECO:0000256" key="4">
    <source>
        <dbReference type="ARBA" id="ARBA00022827"/>
    </source>
</evidence>
<keyword evidence="3" id="KW-0285">Flavoprotein</keyword>
<reference evidence="7 8" key="1">
    <citation type="submission" date="2015-01" db="EMBL/GenBank/DDBJ databases">
        <title>The Genome Sequence of Fonsecaea multimorphosa CBS 102226.</title>
        <authorList>
            <consortium name="The Broad Institute Genomics Platform"/>
            <person name="Cuomo C."/>
            <person name="de Hoog S."/>
            <person name="Gorbushina A."/>
            <person name="Stielow B."/>
            <person name="Teixiera M."/>
            <person name="Abouelleil A."/>
            <person name="Chapman S.B."/>
            <person name="Priest M."/>
            <person name="Young S.K."/>
            <person name="Wortman J."/>
            <person name="Nusbaum C."/>
            <person name="Birren B."/>
        </authorList>
    </citation>
    <scope>NUCLEOTIDE SEQUENCE [LARGE SCALE GENOMIC DNA]</scope>
    <source>
        <strain evidence="7 8">CBS 102226</strain>
    </source>
</reference>
<protein>
    <recommendedName>
        <fullName evidence="9">Sterigmatocystin biosynthesis monooxygenase stcW</fullName>
    </recommendedName>
</protein>
<evidence type="ECO:0000313" key="7">
    <source>
        <dbReference type="EMBL" id="KIY01456.1"/>
    </source>
</evidence>
<dbReference type="SUPFAM" id="SSF51905">
    <property type="entry name" value="FAD/NAD(P)-binding domain"/>
    <property type="match status" value="3"/>
</dbReference>
<dbReference type="GeneID" id="27708754"/>
<dbReference type="PANTHER" id="PTHR42877:SF1">
    <property type="entry name" value="FAD-BINDING MONOOXYGENASE STCW"/>
    <property type="match status" value="1"/>
</dbReference>
<comment type="similarity">
    <text evidence="2">Belongs to the FAD-binding monooxygenase family.</text>
</comment>
<feature type="compositionally biased region" description="Polar residues" evidence="6">
    <location>
        <begin position="592"/>
        <end position="621"/>
    </location>
</feature>
<gene>
    <name evidence="7" type="ORF">Z520_03008</name>
</gene>
<dbReference type="InterPro" id="IPR036188">
    <property type="entry name" value="FAD/NAD-bd_sf"/>
</dbReference>
<evidence type="ECO:0000256" key="1">
    <source>
        <dbReference type="ARBA" id="ARBA00001974"/>
    </source>
</evidence>
<keyword evidence="4" id="KW-0274">FAD</keyword>
<accession>A0A0D2HHU7</accession>
<evidence type="ECO:0008006" key="9">
    <source>
        <dbReference type="Google" id="ProtNLM"/>
    </source>
</evidence>
<evidence type="ECO:0000256" key="6">
    <source>
        <dbReference type="SAM" id="MobiDB-lite"/>
    </source>
</evidence>
<dbReference type="InterPro" id="IPR020946">
    <property type="entry name" value="Flavin_mOase-like"/>
</dbReference>
<dbReference type="Pfam" id="PF00743">
    <property type="entry name" value="FMO-like"/>
    <property type="match status" value="1"/>
</dbReference>
<dbReference type="GO" id="GO:0050660">
    <property type="term" value="F:flavin adenine dinucleotide binding"/>
    <property type="evidence" value="ECO:0007669"/>
    <property type="project" value="InterPro"/>
</dbReference>
<dbReference type="Gene3D" id="3.50.50.60">
    <property type="entry name" value="FAD/NAD(P)-binding domain"/>
    <property type="match status" value="2"/>
</dbReference>
<keyword evidence="8" id="KW-1185">Reference proteome</keyword>
<organism evidence="7 8">
    <name type="scientific">Fonsecaea multimorphosa CBS 102226</name>
    <dbReference type="NCBI Taxonomy" id="1442371"/>
    <lineage>
        <taxon>Eukaryota</taxon>
        <taxon>Fungi</taxon>
        <taxon>Dikarya</taxon>
        <taxon>Ascomycota</taxon>
        <taxon>Pezizomycotina</taxon>
        <taxon>Eurotiomycetes</taxon>
        <taxon>Chaetothyriomycetidae</taxon>
        <taxon>Chaetothyriales</taxon>
        <taxon>Herpotrichiellaceae</taxon>
        <taxon>Fonsecaea</taxon>
    </lineage>
</organism>
<name>A0A0D2HHU7_9EURO</name>
<proteinExistence type="inferred from homology"/>
<comment type="cofactor">
    <cofactor evidence="1">
        <name>FAD</name>
        <dbReference type="ChEBI" id="CHEBI:57692"/>
    </cofactor>
</comment>
<dbReference type="PANTHER" id="PTHR42877">
    <property type="entry name" value="L-ORNITHINE N(5)-MONOOXYGENASE-RELATED"/>
    <property type="match status" value="1"/>
</dbReference>
<keyword evidence="5" id="KW-0560">Oxidoreductase</keyword>
<dbReference type="AlphaFoldDB" id="A0A0D2HHU7"/>
<evidence type="ECO:0000313" key="8">
    <source>
        <dbReference type="Proteomes" id="UP000053411"/>
    </source>
</evidence>
<evidence type="ECO:0000256" key="5">
    <source>
        <dbReference type="ARBA" id="ARBA00023002"/>
    </source>
</evidence>
<dbReference type="VEuPathDB" id="FungiDB:Z520_03008"/>
<evidence type="ECO:0000256" key="2">
    <source>
        <dbReference type="ARBA" id="ARBA00010139"/>
    </source>
</evidence>
<dbReference type="OrthoDB" id="74360at2759"/>
<sequence length="621" mass="70230">MAPDLAQLSAWRTQGYADNGVPRDPAYSIPDIVYGSPMTRKIRVINIGAGVSGIQNAYLFQKYAANIDFKIYDKNHDIGGTWLENRYPGCANDVPSHAYAFSFALNPDWPRWFSHSPDIWKYLDTVCEVFRLRKYMTFKTKIVGCYWQHEQGEWLVKMEQTRQDGSVIEIEDRCNLLLNGTGILNKWRWPDIPGLKDFKGKVIHTANWPKDYQSEQWAQERVAIIGSGASAIQVLPSMQPKVKHIDTFIRSGTWFVDLAGNKQNNREYTNEEKQQFHGSAEHLVSHAKNIENQLNSAWGMFFKNSKTQLEKQEVVRAEMAEAITDKRILEGFLPSWPIGCRRATPGDPYMRALCKDNVSVHFTEAARITDTGVVGGDGIERKCDTIICATGFDVSHRPQFPIIGLNGIDLRDKWAKVPESYIGIGIPDFPNYMMFIGPTWPVENGSVLGPLLLVGEYALQVARKLQTEYIRSLTPKQSVTDAFNAHAQEWVRHTVWTDDCHSWYKNNETGRVNAIWPGSSLHYMAVIRTPRYEDYDITYLGPGEQNMWAHLGMGANDQVVEGRDWSPYLRTDALDPDWIKAMNIAPPKSDVRSSGQQEAQQNGGDYATANGSANGLTNGHI</sequence>
<dbReference type="EMBL" id="KN848065">
    <property type="protein sequence ID" value="KIY01456.1"/>
    <property type="molecule type" value="Genomic_DNA"/>
</dbReference>
<dbReference type="GO" id="GO:0004499">
    <property type="term" value="F:N,N-dimethylaniline monooxygenase activity"/>
    <property type="evidence" value="ECO:0007669"/>
    <property type="project" value="InterPro"/>
</dbReference>
<dbReference type="GO" id="GO:0050661">
    <property type="term" value="F:NADP binding"/>
    <property type="evidence" value="ECO:0007669"/>
    <property type="project" value="InterPro"/>
</dbReference>
<dbReference type="Proteomes" id="UP000053411">
    <property type="component" value="Unassembled WGS sequence"/>
</dbReference>